<name>K3ZL46_SETIT</name>
<dbReference type="Gene3D" id="3.40.1380.20">
    <property type="entry name" value="Pyruvate kinase, C-terminal domain"/>
    <property type="match status" value="1"/>
</dbReference>
<dbReference type="InterPro" id="IPR040442">
    <property type="entry name" value="Pyrv_kinase-like_dom_sf"/>
</dbReference>
<dbReference type="PANTHER" id="PTHR11817">
    <property type="entry name" value="PYRUVATE KINASE"/>
    <property type="match status" value="1"/>
</dbReference>
<dbReference type="InterPro" id="IPR036918">
    <property type="entry name" value="Pyrv_Knase_C_sf"/>
</dbReference>
<dbReference type="InterPro" id="IPR001697">
    <property type="entry name" value="Pyr_Knase"/>
</dbReference>
<dbReference type="AlphaFoldDB" id="K3ZL46"/>
<reference evidence="4" key="2">
    <citation type="submission" date="2015-07" db="EMBL/GenBank/DDBJ databases">
        <authorList>
            <person name="Noorani M."/>
        </authorList>
    </citation>
    <scope>NUCLEOTIDE SEQUENCE</scope>
    <source>
        <strain evidence="4">Yugu1</strain>
    </source>
</reference>
<evidence type="ECO:0000256" key="1">
    <source>
        <dbReference type="ARBA" id="ARBA00022531"/>
    </source>
</evidence>
<reference evidence="5" key="3">
    <citation type="submission" date="2018-08" db="UniProtKB">
        <authorList>
            <consortium name="EnsemblPlants"/>
        </authorList>
    </citation>
    <scope>IDENTIFICATION</scope>
    <source>
        <strain evidence="5">Yugu1</strain>
    </source>
</reference>
<dbReference type="eggNOG" id="KOG2323">
    <property type="taxonomic scope" value="Eukaryota"/>
</dbReference>
<evidence type="ECO:0000313" key="6">
    <source>
        <dbReference type="Proteomes" id="UP000004995"/>
    </source>
</evidence>
<dbReference type="STRING" id="4555.K3ZL46"/>
<dbReference type="EnsemblPlants" id="KQK93575">
    <property type="protein sequence ID" value="KQK93575"/>
    <property type="gene ID" value="SETIT_027302mg"/>
</dbReference>
<proteinExistence type="predicted"/>
<keyword evidence="1" id="KW-0602">Photosynthesis</keyword>
<reference evidence="4 6" key="1">
    <citation type="journal article" date="2012" name="Nat. Biotechnol.">
        <title>Reference genome sequence of the model plant Setaria.</title>
        <authorList>
            <person name="Bennetzen J.L."/>
            <person name="Schmutz J."/>
            <person name="Wang H."/>
            <person name="Percifield R."/>
            <person name="Hawkins J."/>
            <person name="Pontaroli A.C."/>
            <person name="Estep M."/>
            <person name="Feng L."/>
            <person name="Vaughn J.N."/>
            <person name="Grimwood J."/>
            <person name="Jenkins J."/>
            <person name="Barry K."/>
            <person name="Lindquist E."/>
            <person name="Hellsten U."/>
            <person name="Deshpande S."/>
            <person name="Wang X."/>
            <person name="Wu X."/>
            <person name="Mitros T."/>
            <person name="Triplett J."/>
            <person name="Yang X."/>
            <person name="Ye C.Y."/>
            <person name="Mauro-Herrera M."/>
            <person name="Wang L."/>
            <person name="Li P."/>
            <person name="Sharma M."/>
            <person name="Sharma R."/>
            <person name="Ronald P.C."/>
            <person name="Panaud O."/>
            <person name="Kellogg E.A."/>
            <person name="Brutnell T.P."/>
            <person name="Doust A.N."/>
            <person name="Tuskan G.A."/>
            <person name="Rokhsar D."/>
            <person name="Devos K.M."/>
        </authorList>
    </citation>
    <scope>NUCLEOTIDE SEQUENCE [LARGE SCALE GENOMIC DNA]</scope>
    <source>
        <strain evidence="6">cv. Yugu1</strain>
        <strain evidence="4">Yugu1</strain>
    </source>
</reference>
<evidence type="ECO:0000259" key="3">
    <source>
        <dbReference type="Pfam" id="PF02887"/>
    </source>
</evidence>
<feature type="domain" description="Pyruvate kinase C-terminal" evidence="3">
    <location>
        <begin position="58"/>
        <end position="169"/>
    </location>
</feature>
<dbReference type="GO" id="GO:0000287">
    <property type="term" value="F:magnesium ion binding"/>
    <property type="evidence" value="ECO:0007669"/>
    <property type="project" value="InterPro"/>
</dbReference>
<evidence type="ECO:0000256" key="2">
    <source>
        <dbReference type="ARBA" id="ARBA00048152"/>
    </source>
</evidence>
<dbReference type="Gramene" id="KQK93575">
    <property type="protein sequence ID" value="KQK93575"/>
    <property type="gene ID" value="SETIT_027302mg"/>
</dbReference>
<sequence>MTDDARPAQEEATDVANAVLDGSDAILLGAETRDLHTVETISTVGKIAEKVFHHDLSASVTVRAAIKVNTSVIICFTTSGRAARLTAKYRPSMLVLSVAIPHLKTNQLKWSFTGAFEVVQDNHSLFFLMLVDPRHPAESTSAANESVLKVYLDHGKASGVMNFHDCVVVRQIAGESLVVKILSWMTGHVY</sequence>
<dbReference type="Gene3D" id="3.20.20.60">
    <property type="entry name" value="Phosphoenolpyruvate-binding domains"/>
    <property type="match status" value="1"/>
</dbReference>
<dbReference type="OrthoDB" id="108365at2759"/>
<dbReference type="UniPathway" id="UPA00109">
    <property type="reaction ID" value="UER00188"/>
</dbReference>
<keyword evidence="6" id="KW-1185">Reference proteome</keyword>
<protein>
    <recommendedName>
        <fullName evidence="3">Pyruvate kinase C-terminal domain-containing protein</fullName>
    </recommendedName>
</protein>
<evidence type="ECO:0000313" key="4">
    <source>
        <dbReference type="EMBL" id="RCV37051.1"/>
    </source>
</evidence>
<dbReference type="InterPro" id="IPR015795">
    <property type="entry name" value="Pyrv_Knase_C"/>
</dbReference>
<gene>
    <name evidence="4" type="ORF">SETIT_8G031600v2</name>
</gene>
<dbReference type="SUPFAM" id="SSF52935">
    <property type="entry name" value="PK C-terminal domain-like"/>
    <property type="match status" value="1"/>
</dbReference>
<organism evidence="5 6">
    <name type="scientific">Setaria italica</name>
    <name type="common">Foxtail millet</name>
    <name type="synonym">Panicum italicum</name>
    <dbReference type="NCBI Taxonomy" id="4555"/>
    <lineage>
        <taxon>Eukaryota</taxon>
        <taxon>Viridiplantae</taxon>
        <taxon>Streptophyta</taxon>
        <taxon>Embryophyta</taxon>
        <taxon>Tracheophyta</taxon>
        <taxon>Spermatophyta</taxon>
        <taxon>Magnoliopsida</taxon>
        <taxon>Liliopsida</taxon>
        <taxon>Poales</taxon>
        <taxon>Poaceae</taxon>
        <taxon>PACMAD clade</taxon>
        <taxon>Panicoideae</taxon>
        <taxon>Panicodae</taxon>
        <taxon>Paniceae</taxon>
        <taxon>Cenchrinae</taxon>
        <taxon>Setaria</taxon>
    </lineage>
</organism>
<accession>K3ZL46</accession>
<dbReference type="Proteomes" id="UP000004995">
    <property type="component" value="Unassembled WGS sequence"/>
</dbReference>
<dbReference type="GO" id="GO:0030955">
    <property type="term" value="F:potassium ion binding"/>
    <property type="evidence" value="ECO:0007669"/>
    <property type="project" value="InterPro"/>
</dbReference>
<dbReference type="EMBL" id="AGNK02004621">
    <property type="status" value="NOT_ANNOTATED_CDS"/>
    <property type="molecule type" value="Genomic_DNA"/>
</dbReference>
<comment type="catalytic activity">
    <reaction evidence="2">
        <text>pyruvate + ATP = phosphoenolpyruvate + ADP + H(+)</text>
        <dbReference type="Rhea" id="RHEA:18157"/>
        <dbReference type="ChEBI" id="CHEBI:15361"/>
        <dbReference type="ChEBI" id="CHEBI:15378"/>
        <dbReference type="ChEBI" id="CHEBI:30616"/>
        <dbReference type="ChEBI" id="CHEBI:58702"/>
        <dbReference type="ChEBI" id="CHEBI:456216"/>
        <dbReference type="EC" id="2.7.1.40"/>
    </reaction>
</comment>
<dbReference type="Pfam" id="PF02887">
    <property type="entry name" value="PK_C"/>
    <property type="match status" value="1"/>
</dbReference>
<evidence type="ECO:0000313" key="5">
    <source>
        <dbReference type="EnsemblPlants" id="KQK93575"/>
    </source>
</evidence>
<dbReference type="HOGENOM" id="CLU_015439_4_0_1"/>
<dbReference type="GO" id="GO:0015979">
    <property type="term" value="P:photosynthesis"/>
    <property type="evidence" value="ECO:0007669"/>
    <property type="project" value="UniProtKB-KW"/>
</dbReference>
<dbReference type="EMBL" id="CM003535">
    <property type="protein sequence ID" value="RCV37051.1"/>
    <property type="molecule type" value="Genomic_DNA"/>
</dbReference>
<dbReference type="OMA" id="LYTVETI"/>
<dbReference type="GO" id="GO:0004743">
    <property type="term" value="F:pyruvate kinase activity"/>
    <property type="evidence" value="ECO:0007669"/>
    <property type="project" value="UniProtKB-EC"/>
</dbReference>
<dbReference type="SUPFAM" id="SSF51621">
    <property type="entry name" value="Phosphoenolpyruvate/pyruvate domain"/>
    <property type="match status" value="1"/>
</dbReference>
<dbReference type="InterPro" id="IPR015813">
    <property type="entry name" value="Pyrv/PenolPyrv_kinase-like_dom"/>
</dbReference>